<dbReference type="SUPFAM" id="SSF52540">
    <property type="entry name" value="P-loop containing nucleoside triphosphate hydrolases"/>
    <property type="match status" value="2"/>
</dbReference>
<evidence type="ECO:0000256" key="7">
    <source>
        <dbReference type="ARBA" id="ARBA00023125"/>
    </source>
</evidence>
<keyword evidence="6" id="KW-0067">ATP-binding</keyword>
<feature type="region of interest" description="Disordered" evidence="10">
    <location>
        <begin position="312"/>
        <end position="338"/>
    </location>
</feature>
<feature type="region of interest" description="Disordered" evidence="10">
    <location>
        <begin position="369"/>
        <end position="420"/>
    </location>
</feature>
<dbReference type="InterPro" id="IPR038718">
    <property type="entry name" value="SNF2-like_sf"/>
</dbReference>
<evidence type="ECO:0000256" key="10">
    <source>
        <dbReference type="SAM" id="MobiDB-lite"/>
    </source>
</evidence>
<dbReference type="CDD" id="cd18793">
    <property type="entry name" value="SF2_C_SNF"/>
    <property type="match status" value="1"/>
</dbReference>
<keyword evidence="5" id="KW-0347">Helicase</keyword>
<feature type="compositionally biased region" description="Basic and acidic residues" evidence="10">
    <location>
        <begin position="386"/>
        <end position="412"/>
    </location>
</feature>
<evidence type="ECO:0000256" key="3">
    <source>
        <dbReference type="ARBA" id="ARBA00022741"/>
    </source>
</evidence>
<evidence type="ECO:0000256" key="1">
    <source>
        <dbReference type="ARBA" id="ARBA00004123"/>
    </source>
</evidence>
<proteinExistence type="inferred from homology"/>
<keyword evidence="4" id="KW-0378">Hydrolase</keyword>
<feature type="domain" description="Helicase ATP-binding" evidence="11">
    <location>
        <begin position="612"/>
        <end position="731"/>
    </location>
</feature>
<dbReference type="GO" id="GO:0005524">
    <property type="term" value="F:ATP binding"/>
    <property type="evidence" value="ECO:0007669"/>
    <property type="project" value="UniProtKB-KW"/>
</dbReference>
<evidence type="ECO:0000259" key="12">
    <source>
        <dbReference type="PROSITE" id="PS51194"/>
    </source>
</evidence>
<comment type="similarity">
    <text evidence="2">Belongs to the SNF2/RAD54 helicase family.</text>
</comment>
<comment type="subcellular location">
    <subcellularLocation>
        <location evidence="1">Nucleus</location>
    </subcellularLocation>
</comment>
<keyword evidence="7" id="KW-0238">DNA-binding</keyword>
<dbReference type="Gene3D" id="3.40.50.10810">
    <property type="entry name" value="Tandem AAA-ATPase domain"/>
    <property type="match status" value="1"/>
</dbReference>
<evidence type="ECO:0000256" key="8">
    <source>
        <dbReference type="ARBA" id="ARBA00023242"/>
    </source>
</evidence>
<feature type="region of interest" description="Disordered" evidence="10">
    <location>
        <begin position="80"/>
        <end position="123"/>
    </location>
</feature>
<feature type="compositionally biased region" description="Polar residues" evidence="10">
    <location>
        <begin position="1191"/>
        <end position="1200"/>
    </location>
</feature>
<dbReference type="PANTHER" id="PTHR45797:SF3">
    <property type="entry name" value="TRANSCRIPTIONAL REGULATOR ATRX HOMOLOG"/>
    <property type="match status" value="1"/>
</dbReference>
<feature type="compositionally biased region" description="Low complexity" evidence="10">
    <location>
        <begin position="318"/>
        <end position="335"/>
    </location>
</feature>
<feature type="region of interest" description="Disordered" evidence="10">
    <location>
        <begin position="238"/>
        <end position="260"/>
    </location>
</feature>
<feature type="region of interest" description="Disordered" evidence="10">
    <location>
        <begin position="1177"/>
        <end position="1221"/>
    </location>
</feature>
<keyword evidence="8" id="KW-0539">Nucleus</keyword>
<feature type="compositionally biased region" description="Polar residues" evidence="10">
    <location>
        <begin position="84"/>
        <end position="96"/>
    </location>
</feature>
<sequence length="1337" mass="153103">MSENCDNCDKLKDAYANILQDNVYMCQESIKKSDILLNRIANIDADTVDYVKTELKKLLERMTENLTNFMDRYNISTHEYKGSCESSKPKSPNTPKNRSRLSLRKNGETQETDVDLTNSETEDLCSSTAKIKTKEKARLNESLKDLSSKLDKHAGDEEALSATRLITVDTPLDARKRAQKNNHELLELLNKATDNERYPKYVTTEQEGDEALRELEDDISWSTRIDSDDSYSVFSANEDSDLELNSPHQSDESDVESIVDEQPDVNLEECKNFTFKMTRIDDLSDEAIDRLCNLHNLNKRKCVSMLRPQRRRVKRPRLLSTSSSSLSSLSSGSTTPDLNLDQAEEQRLLSPVNNGNMSDLADEFCNKLTDSEDESETSSGSETDIEEKPVAEQKEKKEKEEIKENKPKEPKEKRRKASWEDNPLLKGLSLWSESDNDFESDSEKPKPVMTNMRKIENGTTIIFDSSDSDSDVTLIITFLGSIPEGGDDESSGKGRRNIRAIIDDDNLDEMTQRAKSEEDRRIQRLEDHSKTVRSHLWRFRTFNTSLSQIESIQSQHEDFVLDVDVKTGKPVIVVDQNLVRKLKPHQKDGVKFMWDACYESVDILKTNSGTGKHDLEEKSRIVRNWRAEGGVLVMGYEAFQMLSMDKDNKKKRKKEAKELPPEAKKKVLEALVDPGPDLVICDEGHLLKNGETLRTQALMKLATKRRVVLTGTPLQNNLVEYYCMVHFVKPHLLGTFPEYRNRFVNPIMNGQFDNSTPEDIKLMKKRTHVLAKLLKNTVNRVESKVLEGYLPEIEDYTIFTKLEPIQIELYRRYIDLVKSHTTKTAGFFQDFRITKFMCLHPYTVHLYYTDLKNRKKKKENEVIRLDEDVDDNANITNLRVKEGWYEDLYPGDMSTNINYSAKLKVLLAIINETVRNGEKALIFAHQLPELDCIEHFLKTYGTSDCPVWTSNVNYCRMDGHTVSPENRNQLCEEFNRNPNIKVFLISHGVGGLGLNLTAASRVILIASNHNPSHDTQSIYRAYRFGQTKKCYVYRLLSLVNISQKSVFALNNEGFQGSMEEKIYRRCVVKLAVAGTVVDKFHFDRHFKATDLQQMYEYDFESHKERPIPLVPNDKLLATLLQNNEDIFSYHEHRALLENRPEEELNDEEKKLAWDEFKKEEEREEAASIKCTSLTYTTTTTTSSTTNGTPTEQGNNASNMVINPMSYSARGPNPRGFPPQVRSDLLEGVRNIRPNILRASTSNMYKPQFNGYNRNVPRAPFNQNNLPKPSEGSGANNQQSNRPPAPFFPRDLVEKLLRTNPAAQKLQRLAQKEQPQNVVNLADEAPTSGEFNYALNKM</sequence>
<evidence type="ECO:0000256" key="6">
    <source>
        <dbReference type="ARBA" id="ARBA00022840"/>
    </source>
</evidence>
<dbReference type="InterPro" id="IPR001650">
    <property type="entry name" value="Helicase_C-like"/>
</dbReference>
<evidence type="ECO:0000256" key="5">
    <source>
        <dbReference type="ARBA" id="ARBA00022806"/>
    </source>
</evidence>
<evidence type="ECO:0000259" key="11">
    <source>
        <dbReference type="PROSITE" id="PS51192"/>
    </source>
</evidence>
<dbReference type="InterPro" id="IPR000330">
    <property type="entry name" value="SNF2_N"/>
</dbReference>
<feature type="compositionally biased region" description="Low complexity" evidence="10">
    <location>
        <begin position="1177"/>
        <end position="1190"/>
    </location>
</feature>
<protein>
    <submittedName>
        <fullName evidence="13">Transcriptional regulator ATRX-like</fullName>
    </submittedName>
</protein>
<dbReference type="PROSITE" id="PS51194">
    <property type="entry name" value="HELICASE_CTER"/>
    <property type="match status" value="1"/>
</dbReference>
<keyword evidence="9" id="KW-0175">Coiled coil</keyword>
<feature type="coiled-coil region" evidence="9">
    <location>
        <begin position="129"/>
        <end position="195"/>
    </location>
</feature>
<dbReference type="Pfam" id="PF00176">
    <property type="entry name" value="SNF2-rel_dom"/>
    <property type="match status" value="1"/>
</dbReference>
<feature type="compositionally biased region" description="Polar residues" evidence="10">
    <location>
        <begin position="1260"/>
        <end position="1281"/>
    </location>
</feature>
<feature type="domain" description="Helicase C-terminal" evidence="12">
    <location>
        <begin position="902"/>
        <end position="1062"/>
    </location>
</feature>
<dbReference type="InterPro" id="IPR044574">
    <property type="entry name" value="ARIP4-like"/>
</dbReference>
<keyword evidence="14" id="KW-1185">Reference proteome</keyword>
<dbReference type="Pfam" id="PF00271">
    <property type="entry name" value="Helicase_C"/>
    <property type="match status" value="1"/>
</dbReference>
<evidence type="ECO:0000256" key="4">
    <source>
        <dbReference type="ARBA" id="ARBA00022801"/>
    </source>
</evidence>
<dbReference type="InterPro" id="IPR049730">
    <property type="entry name" value="SNF2/RAD54-like_C"/>
</dbReference>
<dbReference type="SMART" id="SM00490">
    <property type="entry name" value="HELICc"/>
    <property type="match status" value="1"/>
</dbReference>
<comment type="caution">
    <text evidence="13">The sequence shown here is derived from an EMBL/GenBank/DDBJ whole genome shotgun (WGS) entry which is preliminary data.</text>
</comment>
<dbReference type="InterPro" id="IPR027417">
    <property type="entry name" value="P-loop_NTPase"/>
</dbReference>
<dbReference type="PROSITE" id="PS51192">
    <property type="entry name" value="HELICASE_ATP_BIND_1"/>
    <property type="match status" value="1"/>
</dbReference>
<name>A0A482W3R5_ASBVE</name>
<evidence type="ECO:0000256" key="9">
    <source>
        <dbReference type="SAM" id="Coils"/>
    </source>
</evidence>
<organism evidence="13 14">
    <name type="scientific">Asbolus verrucosus</name>
    <name type="common">Desert ironclad beetle</name>
    <dbReference type="NCBI Taxonomy" id="1661398"/>
    <lineage>
        <taxon>Eukaryota</taxon>
        <taxon>Metazoa</taxon>
        <taxon>Ecdysozoa</taxon>
        <taxon>Arthropoda</taxon>
        <taxon>Hexapoda</taxon>
        <taxon>Insecta</taxon>
        <taxon>Pterygota</taxon>
        <taxon>Neoptera</taxon>
        <taxon>Endopterygota</taxon>
        <taxon>Coleoptera</taxon>
        <taxon>Polyphaga</taxon>
        <taxon>Cucujiformia</taxon>
        <taxon>Tenebrionidae</taxon>
        <taxon>Pimeliinae</taxon>
        <taxon>Asbolus</taxon>
    </lineage>
</organism>
<dbReference type="Proteomes" id="UP000292052">
    <property type="component" value="Unassembled WGS sequence"/>
</dbReference>
<dbReference type="Gene3D" id="3.40.50.300">
    <property type="entry name" value="P-loop containing nucleotide triphosphate hydrolases"/>
    <property type="match status" value="1"/>
</dbReference>
<keyword evidence="3" id="KW-0547">Nucleotide-binding</keyword>
<evidence type="ECO:0000313" key="14">
    <source>
        <dbReference type="Proteomes" id="UP000292052"/>
    </source>
</evidence>
<dbReference type="PANTHER" id="PTHR45797">
    <property type="entry name" value="RAD54-LIKE"/>
    <property type="match status" value="1"/>
</dbReference>
<dbReference type="EMBL" id="QDEB01031394">
    <property type="protein sequence ID" value="RZC39792.1"/>
    <property type="molecule type" value="Genomic_DNA"/>
</dbReference>
<dbReference type="OrthoDB" id="9900844at2759"/>
<dbReference type="GO" id="GO:0003677">
    <property type="term" value="F:DNA binding"/>
    <property type="evidence" value="ECO:0007669"/>
    <property type="project" value="UniProtKB-KW"/>
</dbReference>
<dbReference type="STRING" id="1661398.A0A482W3R5"/>
<feature type="non-terminal residue" evidence="13">
    <location>
        <position position="1337"/>
    </location>
</feature>
<evidence type="ECO:0000256" key="2">
    <source>
        <dbReference type="ARBA" id="ARBA00007025"/>
    </source>
</evidence>
<evidence type="ECO:0000313" key="13">
    <source>
        <dbReference type="EMBL" id="RZC39792.1"/>
    </source>
</evidence>
<accession>A0A482W3R5</accession>
<dbReference type="GO" id="GO:0004386">
    <property type="term" value="F:helicase activity"/>
    <property type="evidence" value="ECO:0007669"/>
    <property type="project" value="UniProtKB-KW"/>
</dbReference>
<reference evidence="13 14" key="1">
    <citation type="submission" date="2017-03" db="EMBL/GenBank/DDBJ databases">
        <title>Genome of the blue death feigning beetle - Asbolus verrucosus.</title>
        <authorList>
            <person name="Rider S.D."/>
        </authorList>
    </citation>
    <scope>NUCLEOTIDE SEQUENCE [LARGE SCALE GENOMIC DNA]</scope>
    <source>
        <strain evidence="13">Butters</strain>
        <tissue evidence="13">Head and leg muscle</tissue>
    </source>
</reference>
<gene>
    <name evidence="13" type="ORF">BDFB_004414</name>
</gene>
<feature type="region of interest" description="Disordered" evidence="10">
    <location>
        <begin position="1247"/>
        <end position="1287"/>
    </location>
</feature>
<dbReference type="InterPro" id="IPR014001">
    <property type="entry name" value="Helicase_ATP-bd"/>
</dbReference>
<dbReference type="GO" id="GO:0005634">
    <property type="term" value="C:nucleus"/>
    <property type="evidence" value="ECO:0007669"/>
    <property type="project" value="UniProtKB-SubCell"/>
</dbReference>
<dbReference type="GO" id="GO:0016887">
    <property type="term" value="F:ATP hydrolysis activity"/>
    <property type="evidence" value="ECO:0007669"/>
    <property type="project" value="InterPro"/>
</dbReference>